<feature type="repeat" description="RCC1" evidence="2">
    <location>
        <begin position="96"/>
        <end position="149"/>
    </location>
</feature>
<feature type="compositionally biased region" description="Basic and acidic residues" evidence="3">
    <location>
        <begin position="516"/>
        <end position="525"/>
    </location>
</feature>
<proteinExistence type="predicted"/>
<dbReference type="AlphaFoldDB" id="F4QCF2"/>
<dbReference type="PROSITE" id="PS00626">
    <property type="entry name" value="RCC1_2"/>
    <property type="match status" value="1"/>
</dbReference>
<dbReference type="EMBL" id="GL883029">
    <property type="protein sequence ID" value="EGG13587.1"/>
    <property type="molecule type" value="Genomic_DNA"/>
</dbReference>
<feature type="repeat" description="RCC1" evidence="2">
    <location>
        <begin position="255"/>
        <end position="306"/>
    </location>
</feature>
<dbReference type="InterPro" id="IPR058923">
    <property type="entry name" value="RCC1-like_dom"/>
</dbReference>
<dbReference type="PANTHER" id="PTHR22870">
    <property type="entry name" value="REGULATOR OF CHROMOSOME CONDENSATION"/>
    <property type="match status" value="1"/>
</dbReference>
<dbReference type="SUPFAM" id="SSF50985">
    <property type="entry name" value="RCC1/BLIP-II"/>
    <property type="match status" value="1"/>
</dbReference>
<sequence>MDSVFSGVSNWLSCGSNVVDRWFFGEGEDETSSSSSGEEGNVSDDSTGTSSSESNDESSGDSKTTTTSNRRNRKKASNGGVGVVSPGGVIQSERLPQIYSWGYNYFGQCASNSQSIIQLPTRVEQLINMQLRVLAMASGDSHVLAIVHPGNQVYAWGCNRWGQLGTGDQTNRATPTPIAIATPTVFTSVSCGAQHSMALSNYGELYSWGCGTGGRTGHGSEAPSLSPQVVSALVGKQITSMAGGMLHSAATDLRGSVYTWGWNKYGQLGNNTAKKHLSPNKLRDMEKHHVVKVTCGKNHTHLLTAEGHIYSFGFNVCGQLGVGGYADSQQPKKVDLPEHAVDIVSGYYHTLCLTNKGNVYSWGYMSDGALGLGDIAGHQSKPKLIPLSHIRHNYSDSMDSYNSIYESGGEGTNPRYAKGDVAEKIAAGAWNSAIITTSGKLYCFGFGDSYRIGNGTNTEDQDIPCQVKSDEWGIEKLIQVEPKSSIDQIFNSISINNTDKKKRSNGNSNSNIITDRNNHKTKSSDDSNNNNNNNNISNNINNNNNNQESPQQQNPPTNNNNINNTTDINLNNTTNTHVNNNTKNINQTSQQQQTPSIIVKAEIRVTNVSIGSGFTFAIVKNSLKEYSH</sequence>
<evidence type="ECO:0000256" key="1">
    <source>
        <dbReference type="ARBA" id="ARBA00022737"/>
    </source>
</evidence>
<dbReference type="PROSITE" id="PS50012">
    <property type="entry name" value="RCC1_3"/>
    <property type="match status" value="6"/>
</dbReference>
<feature type="domain" description="RCC1-like" evidence="4">
    <location>
        <begin position="227"/>
        <end position="479"/>
    </location>
</feature>
<feature type="repeat" description="RCC1" evidence="2">
    <location>
        <begin position="357"/>
        <end position="438"/>
    </location>
</feature>
<dbReference type="STRING" id="1054147.F4QCF2"/>
<dbReference type="PRINTS" id="PR00633">
    <property type="entry name" value="RCCNDNSATION"/>
</dbReference>
<feature type="repeat" description="RCC1" evidence="2">
    <location>
        <begin position="307"/>
        <end position="356"/>
    </location>
</feature>
<evidence type="ECO:0000256" key="2">
    <source>
        <dbReference type="PROSITE-ProRule" id="PRU00235"/>
    </source>
</evidence>
<gene>
    <name evidence="5" type="ORF">DFA_11348</name>
</gene>
<dbReference type="RefSeq" id="XP_004350291.1">
    <property type="nucleotide sequence ID" value="XM_004350241.1"/>
</dbReference>
<dbReference type="Gene3D" id="2.130.10.30">
    <property type="entry name" value="Regulator of chromosome condensation 1/beta-lactamase-inhibitor protein II"/>
    <property type="match status" value="2"/>
</dbReference>
<name>F4QCF2_CACFS</name>
<evidence type="ECO:0000256" key="3">
    <source>
        <dbReference type="SAM" id="MobiDB-lite"/>
    </source>
</evidence>
<evidence type="ECO:0000313" key="5">
    <source>
        <dbReference type="EMBL" id="EGG13587.1"/>
    </source>
</evidence>
<dbReference type="GeneID" id="14866319"/>
<feature type="repeat" description="RCC1" evidence="2">
    <location>
        <begin position="151"/>
        <end position="202"/>
    </location>
</feature>
<feature type="compositionally biased region" description="Low complexity" evidence="3">
    <location>
        <begin position="32"/>
        <end position="53"/>
    </location>
</feature>
<dbReference type="Pfam" id="PF25390">
    <property type="entry name" value="WD40_RLD"/>
    <property type="match status" value="1"/>
</dbReference>
<dbReference type="OMA" id="WGYMSDG"/>
<feature type="region of interest" description="Disordered" evidence="3">
    <location>
        <begin position="497"/>
        <end position="594"/>
    </location>
</feature>
<feature type="repeat" description="RCC1" evidence="2">
    <location>
        <begin position="203"/>
        <end position="254"/>
    </location>
</feature>
<dbReference type="InterPro" id="IPR009091">
    <property type="entry name" value="RCC1/BLIP-II"/>
</dbReference>
<dbReference type="InterPro" id="IPR000408">
    <property type="entry name" value="Reg_chr_condens"/>
</dbReference>
<feature type="compositionally biased region" description="Low complexity" evidence="3">
    <location>
        <begin position="526"/>
        <end position="594"/>
    </location>
</feature>
<protein>
    <recommendedName>
        <fullName evidence="4">RCC1-like domain-containing protein</fullName>
    </recommendedName>
</protein>
<dbReference type="KEGG" id="dfa:DFA_11348"/>
<organism evidence="5 6">
    <name type="scientific">Cavenderia fasciculata</name>
    <name type="common">Slime mold</name>
    <name type="synonym">Dictyostelium fasciculatum</name>
    <dbReference type="NCBI Taxonomy" id="261658"/>
    <lineage>
        <taxon>Eukaryota</taxon>
        <taxon>Amoebozoa</taxon>
        <taxon>Evosea</taxon>
        <taxon>Eumycetozoa</taxon>
        <taxon>Dictyostelia</taxon>
        <taxon>Acytosteliales</taxon>
        <taxon>Cavenderiaceae</taxon>
        <taxon>Cavenderia</taxon>
    </lineage>
</organism>
<dbReference type="InterPro" id="IPR051210">
    <property type="entry name" value="Ub_ligase/GEF_domain"/>
</dbReference>
<keyword evidence="6" id="KW-1185">Reference proteome</keyword>
<feature type="region of interest" description="Disordered" evidence="3">
    <location>
        <begin position="27"/>
        <end position="87"/>
    </location>
</feature>
<dbReference type="Pfam" id="PF00415">
    <property type="entry name" value="RCC1"/>
    <property type="match status" value="2"/>
</dbReference>
<evidence type="ECO:0000259" key="4">
    <source>
        <dbReference type="Pfam" id="PF25390"/>
    </source>
</evidence>
<keyword evidence="1" id="KW-0677">Repeat</keyword>
<dbReference type="OrthoDB" id="18090at2759"/>
<dbReference type="PANTHER" id="PTHR22870:SF460">
    <property type="entry name" value="REGULATOR OF CHROMOSOME CONDENSATION DOMAIN-CONTAINING PROTEIN"/>
    <property type="match status" value="1"/>
</dbReference>
<reference evidence="6" key="1">
    <citation type="journal article" date="2011" name="Genome Res.">
        <title>Phylogeny-wide analysis of social amoeba genomes highlights ancient origins for complex intercellular communication.</title>
        <authorList>
            <person name="Heidel A.J."/>
            <person name="Lawal H.M."/>
            <person name="Felder M."/>
            <person name="Schilde C."/>
            <person name="Helps N.R."/>
            <person name="Tunggal B."/>
            <person name="Rivero F."/>
            <person name="John U."/>
            <person name="Schleicher M."/>
            <person name="Eichinger L."/>
            <person name="Platzer M."/>
            <person name="Noegel A.A."/>
            <person name="Schaap P."/>
            <person name="Gloeckner G."/>
        </authorList>
    </citation>
    <scope>NUCLEOTIDE SEQUENCE [LARGE SCALE GENOMIC DNA]</scope>
    <source>
        <strain evidence="6">SH3</strain>
    </source>
</reference>
<accession>F4QCF2</accession>
<dbReference type="Proteomes" id="UP000007797">
    <property type="component" value="Unassembled WGS sequence"/>
</dbReference>
<evidence type="ECO:0000313" key="6">
    <source>
        <dbReference type="Proteomes" id="UP000007797"/>
    </source>
</evidence>